<comment type="subcellular location">
    <subcellularLocation>
        <location evidence="1">Membrane</location>
        <topology evidence="1">Multi-pass membrane protein</topology>
    </subcellularLocation>
</comment>
<feature type="transmembrane region" description="Helical" evidence="9">
    <location>
        <begin position="309"/>
        <end position="330"/>
    </location>
</feature>
<feature type="transmembrane region" description="Helical" evidence="9">
    <location>
        <begin position="420"/>
        <end position="441"/>
    </location>
</feature>
<feature type="transmembrane region" description="Helical" evidence="9">
    <location>
        <begin position="379"/>
        <end position="396"/>
    </location>
</feature>
<dbReference type="GO" id="GO:0003254">
    <property type="term" value="P:regulation of membrane depolarization"/>
    <property type="evidence" value="ECO:0007669"/>
    <property type="project" value="TreeGrafter"/>
</dbReference>
<dbReference type="InterPro" id="IPR051413">
    <property type="entry name" value="K/Na_HCN_channel"/>
</dbReference>
<keyword evidence="2" id="KW-0813">Transport</keyword>
<dbReference type="OrthoDB" id="10035564at2759"/>
<feature type="compositionally biased region" description="Polar residues" evidence="8">
    <location>
        <begin position="1072"/>
        <end position="1090"/>
    </location>
</feature>
<keyword evidence="5" id="KW-0406">Ion transport</keyword>
<dbReference type="KEGG" id="tet:TTHERM_00717630"/>
<dbReference type="InParanoid" id="Q23EB5"/>
<dbReference type="GO" id="GO:0035725">
    <property type="term" value="P:sodium ion transmembrane transport"/>
    <property type="evidence" value="ECO:0007669"/>
    <property type="project" value="TreeGrafter"/>
</dbReference>
<evidence type="ECO:0000259" key="11">
    <source>
        <dbReference type="PROSITE" id="PS50158"/>
    </source>
</evidence>
<dbReference type="InterPro" id="IPR000595">
    <property type="entry name" value="cNMP-bd_dom"/>
</dbReference>
<dbReference type="FunCoup" id="Q23EB5">
    <property type="interactions" value="2"/>
</dbReference>
<keyword evidence="7" id="KW-0862">Zinc</keyword>
<keyword evidence="6 9" id="KW-0472">Membrane</keyword>
<dbReference type="EMBL" id="GG662649">
    <property type="protein sequence ID" value="EAR94838.2"/>
    <property type="molecule type" value="Genomic_DNA"/>
</dbReference>
<feature type="transmembrane region" description="Helical" evidence="9">
    <location>
        <begin position="342"/>
        <end position="367"/>
    </location>
</feature>
<feature type="compositionally biased region" description="Low complexity" evidence="8">
    <location>
        <begin position="858"/>
        <end position="869"/>
    </location>
</feature>
<dbReference type="PANTHER" id="PTHR45689">
    <property type="entry name" value="I[[H]] CHANNEL, ISOFORM E"/>
    <property type="match status" value="1"/>
</dbReference>
<proteinExistence type="predicted"/>
<sequence>MSSYSIQHSISDNIEFQNKNLQGKLFCESIMNCLQGDDDLINISQPCYNTDIDERRQKSQEVLKTKNSSSQCESLEVDIQEVQQNKQADFFSKSKNKVFYEGNDIKVISNIEEIKKKIINKKQQIQNSGLQQHNDNNLKVELNLINKKKETISYQQQKNISDIEGSKFSIGKQNVVNYEKAANIINNIVNKSMNRVQRINKHVKNFIQILKNRKNNRVIALQENEYKIINDEAFSFNKINRNNILNKFIYKLYRFADLKIPIPLFMPTNSFRVYWDILQTIYTYLFIYIYSIQIFFAMQNQDTAIIEQYYLYSFILFFIDTLVTFNTAYFKKDVIISNRKQIAWKYMSSSIFMADAISLITMGSKLILKNSHLVYNPDYSLSIFIINSLVFLKLKCVNQKKKRFSYAFTLKDHQKHIMKLLNQLLSVIFVAHLVCLAWYSLGLYEIQNGFSQSWIQKYSLNELTYLQLYIYSMYWSVTTMTTVGYGDISASNHIEALFITISMILFSCVFAYSINNIGFILQEIEKSSKELNDSIIIIQRYLNRKNVNAQLQSRVRHYLNFLAKEQKDRDQQSENQVLQILSNKLRNEIIVETNSRILKNNSIFGANFSSQTLRKLVFIMEEVVVSPNEIIFEEGDYIDQSVYFIESGKIEIYQTPHQNLILNSFNQKQKTHSLKVLSKDSIFGEISFFSGLSRNASARSINLSTLYRINRNSFIKLIQENQEDFERFKMMEEQIKFLQDYSILYLECYACKSMGHMVKNCPIVHQKFDSQFIALKHNFSLFQERQAKYKRRSQNDNYDPRVFIKINTITCQFLKENIRDLSPEMQILFSTDEDILNQQSICEQDIEEDQYTTDNQTSLSSFKSDSSNKSIKEQYRFKSDRSINYSQKDHKKNHSLKIIKSQIQIGKQPSLIKNQVDYLKENKKMESLENLMQSEIQISSINNNKINIKSLSPTKNKNQFDENQINQSSNQNNYHFQDKQDKEIAFAEHTKEKMNPNLEYKSQNSKLQNNIKLSGSINKDYSNKSLQEVIEEKAKIRSNKLIIKYNSNIQDDCNNNNNKSCQSDEENQKCNQGSSLVLRNQKTNKYQPQQSEKRSSIDNSVQNTNINACIAQSLALFMTQSQTDKFDNDLNKIDDKMLTISHEKQLQNQDVNSLQNSAIKKNASSLFLNIPKRQNVTYEQRESQYSDKEINTIKKCDQQDMFKVQQANTDVLRQNSSEPMEQFFKQKLLQNFLKIVNIQAEDVLKLDNEKSDIKRFINPDNNYYVINYFDLIKNFKKFFPHNNFCNLFKKKKINLNKQKKNFSMIKSQNKRRQNIFILQNSLRKSTFCNQVQQNSAFFEINYEKYKPTFLSYGVSQKNESVFPQFQIQQ</sequence>
<dbReference type="Gene3D" id="1.10.287.70">
    <property type="match status" value="1"/>
</dbReference>
<dbReference type="SUPFAM" id="SSF51206">
    <property type="entry name" value="cAMP-binding domain-like"/>
    <property type="match status" value="1"/>
</dbReference>
<feature type="region of interest" description="Disordered" evidence="8">
    <location>
        <begin position="1072"/>
        <end position="1098"/>
    </location>
</feature>
<feature type="transmembrane region" description="Helical" evidence="9">
    <location>
        <begin position="273"/>
        <end position="297"/>
    </location>
</feature>
<dbReference type="Gene3D" id="2.60.120.10">
    <property type="entry name" value="Jelly Rolls"/>
    <property type="match status" value="1"/>
</dbReference>
<feature type="domain" description="CCHC-type" evidence="11">
    <location>
        <begin position="748"/>
        <end position="762"/>
    </location>
</feature>
<dbReference type="InterPro" id="IPR018490">
    <property type="entry name" value="cNMP-bd_dom_sf"/>
</dbReference>
<dbReference type="GO" id="GO:0003676">
    <property type="term" value="F:nucleic acid binding"/>
    <property type="evidence" value="ECO:0007669"/>
    <property type="project" value="InterPro"/>
</dbReference>
<evidence type="ECO:0000256" key="7">
    <source>
        <dbReference type="PROSITE-ProRule" id="PRU00047"/>
    </source>
</evidence>
<dbReference type="PANTHER" id="PTHR45689:SF5">
    <property type="entry name" value="I[[H]] CHANNEL, ISOFORM E"/>
    <property type="match status" value="1"/>
</dbReference>
<evidence type="ECO:0000256" key="9">
    <source>
        <dbReference type="SAM" id="Phobius"/>
    </source>
</evidence>
<dbReference type="GO" id="GO:0005249">
    <property type="term" value="F:voltage-gated potassium channel activity"/>
    <property type="evidence" value="ECO:0007669"/>
    <property type="project" value="TreeGrafter"/>
</dbReference>
<evidence type="ECO:0000256" key="3">
    <source>
        <dbReference type="ARBA" id="ARBA00022692"/>
    </source>
</evidence>
<feature type="transmembrane region" description="Helical" evidence="9">
    <location>
        <begin position="497"/>
        <end position="521"/>
    </location>
</feature>
<dbReference type="SUPFAM" id="SSF81324">
    <property type="entry name" value="Voltage-gated potassium channels"/>
    <property type="match status" value="1"/>
</dbReference>
<feature type="domain" description="Cyclic nucleotide-binding" evidence="10">
    <location>
        <begin position="604"/>
        <end position="723"/>
    </location>
</feature>
<evidence type="ECO:0000313" key="12">
    <source>
        <dbReference type="EMBL" id="EAR94838.2"/>
    </source>
</evidence>
<keyword evidence="7" id="KW-0863">Zinc-finger</keyword>
<dbReference type="Pfam" id="PF00098">
    <property type="entry name" value="zf-CCHC"/>
    <property type="match status" value="1"/>
</dbReference>
<dbReference type="Pfam" id="PF00027">
    <property type="entry name" value="cNMP_binding"/>
    <property type="match status" value="1"/>
</dbReference>
<evidence type="ECO:0000256" key="5">
    <source>
        <dbReference type="ARBA" id="ARBA00023065"/>
    </source>
</evidence>
<dbReference type="SMART" id="SM00100">
    <property type="entry name" value="cNMP"/>
    <property type="match status" value="1"/>
</dbReference>
<dbReference type="Gene3D" id="1.10.287.630">
    <property type="entry name" value="Helix hairpin bin"/>
    <property type="match status" value="1"/>
</dbReference>
<dbReference type="InterPro" id="IPR014710">
    <property type="entry name" value="RmlC-like_jellyroll"/>
</dbReference>
<evidence type="ECO:0000259" key="10">
    <source>
        <dbReference type="PROSITE" id="PS50042"/>
    </source>
</evidence>
<evidence type="ECO:0000256" key="1">
    <source>
        <dbReference type="ARBA" id="ARBA00004141"/>
    </source>
</evidence>
<keyword evidence="13" id="KW-1185">Reference proteome</keyword>
<keyword evidence="4 9" id="KW-1133">Transmembrane helix</keyword>
<dbReference type="Pfam" id="PF00520">
    <property type="entry name" value="Ion_trans"/>
    <property type="match status" value="1"/>
</dbReference>
<dbReference type="GO" id="GO:0098855">
    <property type="term" value="C:HCN channel complex"/>
    <property type="evidence" value="ECO:0007669"/>
    <property type="project" value="TreeGrafter"/>
</dbReference>
<dbReference type="Proteomes" id="UP000009168">
    <property type="component" value="Unassembled WGS sequence"/>
</dbReference>
<keyword evidence="3 9" id="KW-0812">Transmembrane</keyword>
<feature type="region of interest" description="Disordered" evidence="8">
    <location>
        <begin position="851"/>
        <end position="871"/>
    </location>
</feature>
<evidence type="ECO:0000313" key="13">
    <source>
        <dbReference type="Proteomes" id="UP000009168"/>
    </source>
</evidence>
<dbReference type="GO" id="GO:0008270">
    <property type="term" value="F:zinc ion binding"/>
    <property type="evidence" value="ECO:0007669"/>
    <property type="project" value="UniProtKB-KW"/>
</dbReference>
<feature type="transmembrane region" description="Helical" evidence="9">
    <location>
        <begin position="468"/>
        <end position="485"/>
    </location>
</feature>
<dbReference type="RefSeq" id="XP_001015083.2">
    <property type="nucleotide sequence ID" value="XM_001015083.2"/>
</dbReference>
<dbReference type="PROSITE" id="PS50042">
    <property type="entry name" value="CNMP_BINDING_3"/>
    <property type="match status" value="1"/>
</dbReference>
<name>Q23EB5_TETTS</name>
<keyword evidence="7" id="KW-0479">Metal-binding</keyword>
<dbReference type="InterPro" id="IPR005821">
    <property type="entry name" value="Ion_trans_dom"/>
</dbReference>
<dbReference type="eggNOG" id="KOG0500">
    <property type="taxonomic scope" value="Eukaryota"/>
</dbReference>
<dbReference type="InterPro" id="IPR001878">
    <property type="entry name" value="Znf_CCHC"/>
</dbReference>
<evidence type="ECO:0000256" key="6">
    <source>
        <dbReference type="ARBA" id="ARBA00023136"/>
    </source>
</evidence>
<reference evidence="13" key="1">
    <citation type="journal article" date="2006" name="PLoS Biol.">
        <title>Macronuclear genome sequence of the ciliate Tetrahymena thermophila, a model eukaryote.</title>
        <authorList>
            <person name="Eisen J.A."/>
            <person name="Coyne R.S."/>
            <person name="Wu M."/>
            <person name="Wu D."/>
            <person name="Thiagarajan M."/>
            <person name="Wortman J.R."/>
            <person name="Badger J.H."/>
            <person name="Ren Q."/>
            <person name="Amedeo P."/>
            <person name="Jones K.M."/>
            <person name="Tallon L.J."/>
            <person name="Delcher A.L."/>
            <person name="Salzberg S.L."/>
            <person name="Silva J.C."/>
            <person name="Haas B.J."/>
            <person name="Majoros W.H."/>
            <person name="Farzad M."/>
            <person name="Carlton J.M."/>
            <person name="Smith R.K. Jr."/>
            <person name="Garg J."/>
            <person name="Pearlman R.E."/>
            <person name="Karrer K.M."/>
            <person name="Sun L."/>
            <person name="Manning G."/>
            <person name="Elde N.C."/>
            <person name="Turkewitz A.P."/>
            <person name="Asai D.J."/>
            <person name="Wilkes D.E."/>
            <person name="Wang Y."/>
            <person name="Cai H."/>
            <person name="Collins K."/>
            <person name="Stewart B.A."/>
            <person name="Lee S.R."/>
            <person name="Wilamowska K."/>
            <person name="Weinberg Z."/>
            <person name="Ruzzo W.L."/>
            <person name="Wloga D."/>
            <person name="Gaertig J."/>
            <person name="Frankel J."/>
            <person name="Tsao C.-C."/>
            <person name="Gorovsky M.A."/>
            <person name="Keeling P.J."/>
            <person name="Waller R.F."/>
            <person name="Patron N.J."/>
            <person name="Cherry J.M."/>
            <person name="Stover N.A."/>
            <person name="Krieger C.J."/>
            <person name="del Toro C."/>
            <person name="Ryder H.F."/>
            <person name="Williamson S.C."/>
            <person name="Barbeau R.A."/>
            <person name="Hamilton E.P."/>
            <person name="Orias E."/>
        </authorList>
    </citation>
    <scope>NUCLEOTIDE SEQUENCE [LARGE SCALE GENOMIC DNA]</scope>
    <source>
        <strain evidence="13">SB210</strain>
    </source>
</reference>
<evidence type="ECO:0000256" key="8">
    <source>
        <dbReference type="SAM" id="MobiDB-lite"/>
    </source>
</evidence>
<dbReference type="PROSITE" id="PS50158">
    <property type="entry name" value="ZF_CCHC"/>
    <property type="match status" value="1"/>
</dbReference>
<gene>
    <name evidence="12" type="ORF">TTHERM_00717630</name>
</gene>
<accession>Q23EB5</accession>
<dbReference type="GeneID" id="7839523"/>
<evidence type="ECO:0000256" key="2">
    <source>
        <dbReference type="ARBA" id="ARBA00022448"/>
    </source>
</evidence>
<dbReference type="HOGENOM" id="CLU_003403_1_1_1"/>
<organism evidence="12 13">
    <name type="scientific">Tetrahymena thermophila (strain SB210)</name>
    <dbReference type="NCBI Taxonomy" id="312017"/>
    <lineage>
        <taxon>Eukaryota</taxon>
        <taxon>Sar</taxon>
        <taxon>Alveolata</taxon>
        <taxon>Ciliophora</taxon>
        <taxon>Intramacronucleata</taxon>
        <taxon>Oligohymenophorea</taxon>
        <taxon>Hymenostomatida</taxon>
        <taxon>Tetrahymenina</taxon>
        <taxon>Tetrahymenidae</taxon>
        <taxon>Tetrahymena</taxon>
    </lineage>
</organism>
<dbReference type="CDD" id="cd00038">
    <property type="entry name" value="CAP_ED"/>
    <property type="match status" value="1"/>
</dbReference>
<protein>
    <submittedName>
        <fullName evidence="12">Cation channel family protein</fullName>
    </submittedName>
</protein>
<dbReference type="SMART" id="SM00343">
    <property type="entry name" value="ZnF_C2HC"/>
    <property type="match status" value="1"/>
</dbReference>
<evidence type="ECO:0000256" key="4">
    <source>
        <dbReference type="ARBA" id="ARBA00022989"/>
    </source>
</evidence>